<dbReference type="NCBIfam" id="TIGR04057">
    <property type="entry name" value="SusC_RagA_signa"/>
    <property type="match status" value="1"/>
</dbReference>
<dbReference type="InterPro" id="IPR000531">
    <property type="entry name" value="Beta-barrel_TonB"/>
</dbReference>
<comment type="subcellular location">
    <subcellularLocation>
        <location evidence="1 8">Cell outer membrane</location>
        <topology evidence="1 8">Multi-pass membrane protein</topology>
    </subcellularLocation>
</comment>
<dbReference type="InterPro" id="IPR023996">
    <property type="entry name" value="TonB-dep_OMP_SusC/RagA"/>
</dbReference>
<feature type="domain" description="TonB-dependent receptor plug" evidence="12">
    <location>
        <begin position="226"/>
        <end position="330"/>
    </location>
</feature>
<evidence type="ECO:0000256" key="10">
    <source>
        <dbReference type="SAM" id="Phobius"/>
    </source>
</evidence>
<dbReference type="Gene3D" id="2.170.130.10">
    <property type="entry name" value="TonB-dependent receptor, plug domain"/>
    <property type="match status" value="1"/>
</dbReference>
<evidence type="ECO:0000256" key="9">
    <source>
        <dbReference type="RuleBase" id="RU003357"/>
    </source>
</evidence>
<evidence type="ECO:0000256" key="3">
    <source>
        <dbReference type="ARBA" id="ARBA00022452"/>
    </source>
</evidence>
<dbReference type="FunFam" id="2.60.40.1120:FF:000003">
    <property type="entry name" value="Outer membrane protein Omp121"/>
    <property type="match status" value="1"/>
</dbReference>
<reference evidence="13 14" key="1">
    <citation type="submission" date="2024-04" db="EMBL/GenBank/DDBJ databases">
        <title>Novel genus in family Flammeovirgaceae.</title>
        <authorList>
            <person name="Nguyen T.H."/>
            <person name="Vuong T.Q."/>
            <person name="Le H."/>
            <person name="Kim S.-G."/>
        </authorList>
    </citation>
    <scope>NUCLEOTIDE SEQUENCE [LARGE SCALE GENOMIC DNA]</scope>
    <source>
        <strain evidence="13 14">JCM 23209</strain>
    </source>
</reference>
<dbReference type="Gene3D" id="2.60.40.1120">
    <property type="entry name" value="Carboxypeptidase-like, regulatory domain"/>
    <property type="match status" value="1"/>
</dbReference>
<evidence type="ECO:0000313" key="14">
    <source>
        <dbReference type="Proteomes" id="UP001403385"/>
    </source>
</evidence>
<comment type="caution">
    <text evidence="13">The sequence shown here is derived from an EMBL/GenBank/DDBJ whole genome shotgun (WGS) entry which is preliminary data.</text>
</comment>
<dbReference type="Gene3D" id="2.40.170.20">
    <property type="entry name" value="TonB-dependent receptor, beta-barrel domain"/>
    <property type="match status" value="1"/>
</dbReference>
<proteinExistence type="inferred from homology"/>
<dbReference type="Pfam" id="PF13715">
    <property type="entry name" value="CarbopepD_reg_2"/>
    <property type="match status" value="1"/>
</dbReference>
<dbReference type="Proteomes" id="UP001403385">
    <property type="component" value="Unassembled WGS sequence"/>
</dbReference>
<keyword evidence="3 8" id="KW-1134">Transmembrane beta strand</keyword>
<evidence type="ECO:0000259" key="11">
    <source>
        <dbReference type="Pfam" id="PF00593"/>
    </source>
</evidence>
<evidence type="ECO:0000256" key="2">
    <source>
        <dbReference type="ARBA" id="ARBA00022448"/>
    </source>
</evidence>
<dbReference type="InterPro" id="IPR012910">
    <property type="entry name" value="Plug_dom"/>
</dbReference>
<evidence type="ECO:0000256" key="6">
    <source>
        <dbReference type="ARBA" id="ARBA00023136"/>
    </source>
</evidence>
<organism evidence="13 14">
    <name type="scientific">Rapidithrix thailandica</name>
    <dbReference type="NCBI Taxonomy" id="413964"/>
    <lineage>
        <taxon>Bacteria</taxon>
        <taxon>Pseudomonadati</taxon>
        <taxon>Bacteroidota</taxon>
        <taxon>Cytophagia</taxon>
        <taxon>Cytophagales</taxon>
        <taxon>Flammeovirgaceae</taxon>
        <taxon>Rapidithrix</taxon>
    </lineage>
</organism>
<evidence type="ECO:0000256" key="8">
    <source>
        <dbReference type="PROSITE-ProRule" id="PRU01360"/>
    </source>
</evidence>
<sequence length="1129" mass="125036">MKYEKILHVFCMISKYGLYGFIGQLLCYTVLFAANSNAQNIREVYLSIEAEDVALERIFSKIEESTTFKFSYSNNKLNLKERISITAKQQTVAQVLENIALQTGLRFKQINRNIFVNKNLNRSTEVPSSLVVQEVIIKGIVTDETGGGLPGVSVVVTGTTTGTVTDIEGNYQLKIPSDAASLSFSYIGYKTIEQPVNGRSEINVQMELDVQSLEEVVVVGYGTQKKGDVTGAMSAVKVADVQKVPGGNVANMMQGQVAGVNISPGTGAPGSAPVVRIRGMGTIGSNDPLYIIDGIPGDITYINPADIESINVLKDASAATIYGSRASNGVILVTTKRGKKGAPVVTLDAFAGVQTLSNGEIEVMNSKELAQVTYDRYINAGVDSKDIPSWTQNPENYADTDWQDLMFRNGVEQKYDLGIAGGSDQLTYSFSGGYYNTKGLIINTDYERYNARLNLNYKFLKDRLQVGQILAYSRVNKNNIGEPTGGGDAGFSPLLDILEENPLKEAYDPNSPNGFATPNPDLNSYGNVLGERMLEKDQNQLDYVQVNMFADLKLFKGLNYRYQMGFNIENGHDFYHLAAYDFGAQAQNENPLLSENRYRQDERVFTHTLTYEHDWDNHYFKVLGGYSTEKVTYRSTGGSNRKLASEKLESLSSGIGDQAATGINTSNALQSFFGRVNYSFKDKYFVQGSVRRDGSSRFNSDNQYGVFYSMSLGWQVTEESFFNVPFISDLKPRFSYGTLGNQAIGDFKYLNVITIGENVVNYPFGMDASQKVAIGAIGTELPTPDIQWEETATANYGLDLGLWDDQLTFTMEYFKAKTTKMLVTVPVPATSGITVWPYTNGGSMENQGWEFAATFAKREGEFNFDITANLAATKNKITKLGFADESITEGFIDFQNHPTTLSEVGGEIGRFYLYKVDGIFQSEEEINAHTNAGGELLQPNAVPGDFRFVDVNGDGNLNDEDKDFFDSGLPRLDYGLNFNATYRNFDLSIFIQGTAGNKMYNGVKYWLYRQGVSKDLLNAWTPDRPNTDVPRNTLADNNSNFRPSNYFLEDASYLRLRNIQLGYTLPSALTDKIKVAHARVYVGGLNLLTFTKYEGFDPGLSNFGNFTRGVDRGLYPLNKSIVAGMNLRF</sequence>
<keyword evidence="10" id="KW-1133">Transmembrane helix</keyword>
<keyword evidence="14" id="KW-1185">Reference proteome</keyword>
<protein>
    <submittedName>
        <fullName evidence="13">TonB-dependent receptor</fullName>
    </submittedName>
</protein>
<dbReference type="SUPFAM" id="SSF56935">
    <property type="entry name" value="Porins"/>
    <property type="match status" value="1"/>
</dbReference>
<evidence type="ECO:0000256" key="1">
    <source>
        <dbReference type="ARBA" id="ARBA00004571"/>
    </source>
</evidence>
<dbReference type="InterPro" id="IPR023997">
    <property type="entry name" value="TonB-dep_OMP_SusC/RagA_CS"/>
</dbReference>
<dbReference type="InterPro" id="IPR039426">
    <property type="entry name" value="TonB-dep_rcpt-like"/>
</dbReference>
<dbReference type="Pfam" id="PF07715">
    <property type="entry name" value="Plug"/>
    <property type="match status" value="1"/>
</dbReference>
<gene>
    <name evidence="13" type="ORF">AAG747_08690</name>
</gene>
<dbReference type="Pfam" id="PF00593">
    <property type="entry name" value="TonB_dep_Rec_b-barrel"/>
    <property type="match status" value="1"/>
</dbReference>
<evidence type="ECO:0000256" key="5">
    <source>
        <dbReference type="ARBA" id="ARBA00023077"/>
    </source>
</evidence>
<comment type="similarity">
    <text evidence="8 9">Belongs to the TonB-dependent receptor family.</text>
</comment>
<accession>A0AAW9S6I2</accession>
<evidence type="ECO:0000256" key="7">
    <source>
        <dbReference type="ARBA" id="ARBA00023237"/>
    </source>
</evidence>
<evidence type="ECO:0000259" key="12">
    <source>
        <dbReference type="Pfam" id="PF07715"/>
    </source>
</evidence>
<evidence type="ECO:0000313" key="13">
    <source>
        <dbReference type="EMBL" id="MEN7547984.1"/>
    </source>
</evidence>
<dbReference type="Gene3D" id="3.55.50.30">
    <property type="match status" value="1"/>
</dbReference>
<name>A0AAW9S6I2_9BACT</name>
<keyword evidence="6 8" id="KW-0472">Membrane</keyword>
<dbReference type="EMBL" id="JBDKWZ010000004">
    <property type="protein sequence ID" value="MEN7547984.1"/>
    <property type="molecule type" value="Genomic_DNA"/>
</dbReference>
<feature type="domain" description="TonB-dependent receptor-like beta-barrel" evidence="11">
    <location>
        <begin position="509"/>
        <end position="1087"/>
    </location>
</feature>
<dbReference type="AlphaFoldDB" id="A0AAW9S6I2"/>
<evidence type="ECO:0000256" key="4">
    <source>
        <dbReference type="ARBA" id="ARBA00022692"/>
    </source>
</evidence>
<keyword evidence="5 9" id="KW-0798">TonB box</keyword>
<dbReference type="InterPro" id="IPR036942">
    <property type="entry name" value="Beta-barrel_TonB_sf"/>
</dbReference>
<dbReference type="SUPFAM" id="SSF49464">
    <property type="entry name" value="Carboxypeptidase regulatory domain-like"/>
    <property type="match status" value="1"/>
</dbReference>
<keyword evidence="2 8" id="KW-0813">Transport</keyword>
<dbReference type="PROSITE" id="PS52016">
    <property type="entry name" value="TONB_DEPENDENT_REC_3"/>
    <property type="match status" value="1"/>
</dbReference>
<dbReference type="NCBIfam" id="TIGR04056">
    <property type="entry name" value="OMP_RagA_SusC"/>
    <property type="match status" value="1"/>
</dbReference>
<dbReference type="GO" id="GO:0009279">
    <property type="term" value="C:cell outer membrane"/>
    <property type="evidence" value="ECO:0007669"/>
    <property type="project" value="UniProtKB-SubCell"/>
</dbReference>
<feature type="transmembrane region" description="Helical" evidence="10">
    <location>
        <begin position="16"/>
        <end position="34"/>
    </location>
</feature>
<keyword evidence="13" id="KW-0675">Receptor</keyword>
<dbReference type="InterPro" id="IPR037066">
    <property type="entry name" value="Plug_dom_sf"/>
</dbReference>
<keyword evidence="7 8" id="KW-0998">Cell outer membrane</keyword>
<dbReference type="RefSeq" id="WP_346820766.1">
    <property type="nucleotide sequence ID" value="NZ_JBDKWZ010000004.1"/>
</dbReference>
<keyword evidence="4 8" id="KW-0812">Transmembrane</keyword>
<dbReference type="InterPro" id="IPR008969">
    <property type="entry name" value="CarboxyPept-like_regulatory"/>
</dbReference>